<evidence type="ECO:0000313" key="7">
    <source>
        <dbReference type="EMBL" id="KAK4323491.1"/>
    </source>
</evidence>
<evidence type="ECO:0000256" key="3">
    <source>
        <dbReference type="ARBA" id="ARBA00022525"/>
    </source>
</evidence>
<dbReference type="GO" id="GO:0016042">
    <property type="term" value="P:lipid catabolic process"/>
    <property type="evidence" value="ECO:0007669"/>
    <property type="project" value="TreeGrafter"/>
</dbReference>
<dbReference type="Proteomes" id="UP001292094">
    <property type="component" value="Unassembled WGS sequence"/>
</dbReference>
<sequence>MGGGGGRSGGGRSGGGRGGGGRGGGGMGEGGRGGGGMGEGGGRGGGGRGGGEMGEGGMGEGGGGSGEDAGRTLSQSLLDLRVNDPSYVLRNTTIRPGSPLLVATHGYLESTQLEWVGLLREAVVGGAGVDILTVDWSPGAPPPYAQAVGNIRLVGAVIATLLHRLVEEGVVRSRDIHLMGHSLGAHLQAYTGSHFQTISGEKVGRITGLDPAGPYFTDTPPEVRLDPSDATFVDIIHTDIPSLPWQLDNLGYPDPLGHLDFYPNGGFNQAGCQGSAQVHIDKERTLAGGLVAYLGCDHQRAYRYFTQSYLNQCQFMGMVCESWEQYQAGECWGCEGDRCGVMGFPARPLTVQLSPQFQQHPPVSESDNSGSSSSQNKGSGVNNTEERREETNAKIGKMKVKGRKRRGRGRGNRRRGRKAEEKEVVPMKVFFGTGPEQPYCAEQYAVSVLTSTSPESVQGGGDLALFTVTLKSPAATFTFPTPDSATYVEAGGEVRWVGWSGDSLADVHSIQVDYEEEQGILPSLIWRFTPPTLYIEAFTVQALSTGHKQTFPFCGGKMEEGQSYSLFPDTKCDVV</sequence>
<keyword evidence="8" id="KW-1185">Reference proteome</keyword>
<evidence type="ECO:0000256" key="2">
    <source>
        <dbReference type="ARBA" id="ARBA00010701"/>
    </source>
</evidence>
<dbReference type="AlphaFoldDB" id="A0AAE1QBH0"/>
<dbReference type="PRINTS" id="PR00821">
    <property type="entry name" value="TAGLIPASE"/>
</dbReference>
<name>A0AAE1QBH0_9EUCA</name>
<dbReference type="Gene3D" id="3.40.50.1820">
    <property type="entry name" value="alpha/beta hydrolase"/>
    <property type="match status" value="1"/>
</dbReference>
<feature type="compositionally biased region" description="Gly residues" evidence="5">
    <location>
        <begin position="1"/>
        <end position="67"/>
    </location>
</feature>
<dbReference type="SUPFAM" id="SSF53474">
    <property type="entry name" value="alpha/beta-Hydrolases"/>
    <property type="match status" value="1"/>
</dbReference>
<gene>
    <name evidence="7" type="ORF">Pmani_005806</name>
</gene>
<feature type="compositionally biased region" description="Basic residues" evidence="5">
    <location>
        <begin position="396"/>
        <end position="417"/>
    </location>
</feature>
<evidence type="ECO:0000256" key="1">
    <source>
        <dbReference type="ARBA" id="ARBA00004613"/>
    </source>
</evidence>
<accession>A0AAE1QBH0</accession>
<comment type="subcellular location">
    <subcellularLocation>
        <location evidence="1">Secreted</location>
    </subcellularLocation>
</comment>
<dbReference type="CDD" id="cd00707">
    <property type="entry name" value="Pancreat_lipase_like"/>
    <property type="match status" value="1"/>
</dbReference>
<feature type="region of interest" description="Disordered" evidence="5">
    <location>
        <begin position="1"/>
        <end position="71"/>
    </location>
</feature>
<evidence type="ECO:0000313" key="8">
    <source>
        <dbReference type="Proteomes" id="UP001292094"/>
    </source>
</evidence>
<comment type="caution">
    <text evidence="7">The sequence shown here is derived from an EMBL/GenBank/DDBJ whole genome shotgun (WGS) entry which is preliminary data.</text>
</comment>
<protein>
    <recommendedName>
        <fullName evidence="6">Lipase domain-containing protein</fullName>
    </recommendedName>
</protein>
<feature type="domain" description="Lipase" evidence="6">
    <location>
        <begin position="92"/>
        <end position="354"/>
    </location>
</feature>
<keyword evidence="3" id="KW-0964">Secreted</keyword>
<dbReference type="InterPro" id="IPR029058">
    <property type="entry name" value="AB_hydrolase_fold"/>
</dbReference>
<evidence type="ECO:0000256" key="4">
    <source>
        <dbReference type="RuleBase" id="RU004262"/>
    </source>
</evidence>
<organism evidence="7 8">
    <name type="scientific">Petrolisthes manimaculis</name>
    <dbReference type="NCBI Taxonomy" id="1843537"/>
    <lineage>
        <taxon>Eukaryota</taxon>
        <taxon>Metazoa</taxon>
        <taxon>Ecdysozoa</taxon>
        <taxon>Arthropoda</taxon>
        <taxon>Crustacea</taxon>
        <taxon>Multicrustacea</taxon>
        <taxon>Malacostraca</taxon>
        <taxon>Eumalacostraca</taxon>
        <taxon>Eucarida</taxon>
        <taxon>Decapoda</taxon>
        <taxon>Pleocyemata</taxon>
        <taxon>Anomura</taxon>
        <taxon>Galatheoidea</taxon>
        <taxon>Porcellanidae</taxon>
        <taxon>Petrolisthes</taxon>
    </lineage>
</organism>
<feature type="region of interest" description="Disordered" evidence="5">
    <location>
        <begin position="356"/>
        <end position="421"/>
    </location>
</feature>
<dbReference type="InterPro" id="IPR000734">
    <property type="entry name" value="TAG_lipase"/>
</dbReference>
<feature type="compositionally biased region" description="Low complexity" evidence="5">
    <location>
        <begin position="364"/>
        <end position="383"/>
    </location>
</feature>
<reference evidence="7" key="1">
    <citation type="submission" date="2023-11" db="EMBL/GenBank/DDBJ databases">
        <title>Genome assemblies of two species of porcelain crab, Petrolisthes cinctipes and Petrolisthes manimaculis (Anomura: Porcellanidae).</title>
        <authorList>
            <person name="Angst P."/>
        </authorList>
    </citation>
    <scope>NUCLEOTIDE SEQUENCE</scope>
    <source>
        <strain evidence="7">PB745_02</strain>
        <tissue evidence="7">Gill</tissue>
    </source>
</reference>
<dbReference type="InterPro" id="IPR033906">
    <property type="entry name" value="Lipase_N"/>
</dbReference>
<evidence type="ECO:0000256" key="5">
    <source>
        <dbReference type="SAM" id="MobiDB-lite"/>
    </source>
</evidence>
<proteinExistence type="inferred from homology"/>
<dbReference type="InterPro" id="IPR013818">
    <property type="entry name" value="Lipase"/>
</dbReference>
<comment type="similarity">
    <text evidence="2 4">Belongs to the AB hydrolase superfamily. Lipase family.</text>
</comment>
<dbReference type="PANTHER" id="PTHR11610">
    <property type="entry name" value="LIPASE"/>
    <property type="match status" value="1"/>
</dbReference>
<dbReference type="EMBL" id="JAWZYT010000437">
    <property type="protein sequence ID" value="KAK4323491.1"/>
    <property type="molecule type" value="Genomic_DNA"/>
</dbReference>
<evidence type="ECO:0000259" key="6">
    <source>
        <dbReference type="Pfam" id="PF00151"/>
    </source>
</evidence>
<dbReference type="GO" id="GO:0005615">
    <property type="term" value="C:extracellular space"/>
    <property type="evidence" value="ECO:0007669"/>
    <property type="project" value="TreeGrafter"/>
</dbReference>
<dbReference type="PANTHER" id="PTHR11610:SF185">
    <property type="entry name" value="LD47264P"/>
    <property type="match status" value="1"/>
</dbReference>
<dbReference type="GO" id="GO:0016298">
    <property type="term" value="F:lipase activity"/>
    <property type="evidence" value="ECO:0007669"/>
    <property type="project" value="InterPro"/>
</dbReference>
<dbReference type="Pfam" id="PF00151">
    <property type="entry name" value="Lipase"/>
    <property type="match status" value="1"/>
</dbReference>